<dbReference type="GO" id="GO:0003700">
    <property type="term" value="F:DNA-binding transcription factor activity"/>
    <property type="evidence" value="ECO:0007669"/>
    <property type="project" value="TreeGrafter"/>
</dbReference>
<evidence type="ECO:0000256" key="3">
    <source>
        <dbReference type="ARBA" id="ARBA00023163"/>
    </source>
</evidence>
<proteinExistence type="predicted"/>
<keyword evidence="7" id="KW-1185">Reference proteome</keyword>
<feature type="domain" description="HTH tetR-type" evidence="5">
    <location>
        <begin position="10"/>
        <end position="69"/>
    </location>
</feature>
<dbReference type="PANTHER" id="PTHR30055">
    <property type="entry name" value="HTH-TYPE TRANSCRIPTIONAL REGULATOR RUTR"/>
    <property type="match status" value="1"/>
</dbReference>
<dbReference type="FunFam" id="1.10.10.60:FF:000141">
    <property type="entry name" value="TetR family transcriptional regulator"/>
    <property type="match status" value="1"/>
</dbReference>
<dbReference type="InterPro" id="IPR009057">
    <property type="entry name" value="Homeodomain-like_sf"/>
</dbReference>
<comment type="caution">
    <text evidence="6">The sequence shown here is derived from an EMBL/GenBank/DDBJ whole genome shotgun (WGS) entry which is preliminary data.</text>
</comment>
<keyword evidence="2 4" id="KW-0238">DNA-binding</keyword>
<sequence>MARVRGQVDETKTEAILDAASVLFSEQGGGVSMEAIAKRAGVSRQTLYNRFPSKLEIGRALASRRSDAINAPLRAGGDPQTVLTTLAALLLDKICGDDGKASMRGVALMSPHAPEVALAIYEAGPRESLRRLSEWLAEQNRTGALALPDPDAAAEMFAGMVLGHGHLRGVLGVPHPPFDRDARAAETARRFIRAFAP</sequence>
<accession>A0A7X5YJI7</accession>
<evidence type="ECO:0000256" key="1">
    <source>
        <dbReference type="ARBA" id="ARBA00023015"/>
    </source>
</evidence>
<dbReference type="InterPro" id="IPR050109">
    <property type="entry name" value="HTH-type_TetR-like_transc_reg"/>
</dbReference>
<dbReference type="Proteomes" id="UP000587415">
    <property type="component" value="Unassembled WGS sequence"/>
</dbReference>
<organism evidence="6 7">
    <name type="scientific">Brevundimonas alba</name>
    <dbReference type="NCBI Taxonomy" id="74314"/>
    <lineage>
        <taxon>Bacteria</taxon>
        <taxon>Pseudomonadati</taxon>
        <taxon>Pseudomonadota</taxon>
        <taxon>Alphaproteobacteria</taxon>
        <taxon>Caulobacterales</taxon>
        <taxon>Caulobacteraceae</taxon>
        <taxon>Brevundimonas</taxon>
    </lineage>
</organism>
<evidence type="ECO:0000313" key="7">
    <source>
        <dbReference type="Proteomes" id="UP000587415"/>
    </source>
</evidence>
<dbReference type="Pfam" id="PF00440">
    <property type="entry name" value="TetR_N"/>
    <property type="match status" value="1"/>
</dbReference>
<dbReference type="Gene3D" id="1.10.10.60">
    <property type="entry name" value="Homeodomain-like"/>
    <property type="match status" value="1"/>
</dbReference>
<evidence type="ECO:0000256" key="4">
    <source>
        <dbReference type="PROSITE-ProRule" id="PRU00335"/>
    </source>
</evidence>
<dbReference type="AlphaFoldDB" id="A0A7X5YJI7"/>
<evidence type="ECO:0000313" key="6">
    <source>
        <dbReference type="EMBL" id="NJC40814.1"/>
    </source>
</evidence>
<dbReference type="GO" id="GO:0000976">
    <property type="term" value="F:transcription cis-regulatory region binding"/>
    <property type="evidence" value="ECO:0007669"/>
    <property type="project" value="TreeGrafter"/>
</dbReference>
<dbReference type="PROSITE" id="PS50977">
    <property type="entry name" value="HTH_TETR_2"/>
    <property type="match status" value="1"/>
</dbReference>
<dbReference type="InterPro" id="IPR036271">
    <property type="entry name" value="Tet_transcr_reg_TetR-rel_C_sf"/>
</dbReference>
<name>A0A7X5YJI7_9CAUL</name>
<dbReference type="SUPFAM" id="SSF48498">
    <property type="entry name" value="Tetracyclin repressor-like, C-terminal domain"/>
    <property type="match status" value="1"/>
</dbReference>
<protein>
    <submittedName>
        <fullName evidence="6">AcrR family transcriptional regulator</fullName>
    </submittedName>
</protein>
<gene>
    <name evidence="6" type="ORF">GGQ87_001072</name>
</gene>
<dbReference type="SUPFAM" id="SSF46689">
    <property type="entry name" value="Homeodomain-like"/>
    <property type="match status" value="1"/>
</dbReference>
<dbReference type="InterPro" id="IPR001647">
    <property type="entry name" value="HTH_TetR"/>
</dbReference>
<keyword evidence="3" id="KW-0804">Transcription</keyword>
<dbReference type="PANTHER" id="PTHR30055:SF146">
    <property type="entry name" value="HTH-TYPE TRANSCRIPTIONAL DUAL REGULATOR CECR"/>
    <property type="match status" value="1"/>
</dbReference>
<dbReference type="EMBL" id="JAATJM010000001">
    <property type="protein sequence ID" value="NJC40814.1"/>
    <property type="molecule type" value="Genomic_DNA"/>
</dbReference>
<feature type="DNA-binding region" description="H-T-H motif" evidence="4">
    <location>
        <begin position="32"/>
        <end position="51"/>
    </location>
</feature>
<reference evidence="6 7" key="1">
    <citation type="submission" date="2020-03" db="EMBL/GenBank/DDBJ databases">
        <title>Genomic Encyclopedia of Type Strains, Phase IV (KMG-IV): sequencing the most valuable type-strain genomes for metagenomic binning, comparative biology and taxonomic classification.</title>
        <authorList>
            <person name="Goeker M."/>
        </authorList>
    </citation>
    <scope>NUCLEOTIDE SEQUENCE [LARGE SCALE GENOMIC DNA]</scope>
    <source>
        <strain evidence="6 7">DSM 4736</strain>
    </source>
</reference>
<evidence type="ECO:0000259" key="5">
    <source>
        <dbReference type="PROSITE" id="PS50977"/>
    </source>
</evidence>
<dbReference type="InterPro" id="IPR039536">
    <property type="entry name" value="TetR_C_Proteobacteria"/>
</dbReference>
<evidence type="ECO:0000256" key="2">
    <source>
        <dbReference type="ARBA" id="ARBA00023125"/>
    </source>
</evidence>
<keyword evidence="1" id="KW-0805">Transcription regulation</keyword>
<dbReference type="Gene3D" id="1.10.357.10">
    <property type="entry name" value="Tetracycline Repressor, domain 2"/>
    <property type="match status" value="1"/>
</dbReference>
<dbReference type="Pfam" id="PF14246">
    <property type="entry name" value="TetR_C_7"/>
    <property type="match status" value="1"/>
</dbReference>
<dbReference type="PRINTS" id="PR00455">
    <property type="entry name" value="HTHTETR"/>
</dbReference>
<dbReference type="RefSeq" id="WP_168045660.1">
    <property type="nucleotide sequence ID" value="NZ_JAATJM010000001.1"/>
</dbReference>